<dbReference type="InParanoid" id="A0A067MF60"/>
<dbReference type="AlphaFoldDB" id="A0A067MF60"/>
<dbReference type="HOGENOM" id="CLU_103447_0_0_1"/>
<dbReference type="Proteomes" id="UP000027195">
    <property type="component" value="Unassembled WGS sequence"/>
</dbReference>
<keyword evidence="3" id="KW-1185">Reference proteome</keyword>
<evidence type="ECO:0000259" key="1">
    <source>
        <dbReference type="Pfam" id="PF04937"/>
    </source>
</evidence>
<dbReference type="OrthoDB" id="2423954at2759"/>
<sequence>MPAEWSPSDQLEFESHIADITASAGFPVSWVDNVEVRKFCERYIPSAKLPSRKVLTERVLPAEVKSWDSRAKLECVGANASLQCDGWSAINFRHLIAFMLNTKRRIHAVKILDTTHERKTAELLLKHMLEVIDYVQKDWEVKVVAFTSDASGESRKARRLLLAQRPWLVAPDCYAHQVRRIYVQQHAAH</sequence>
<accession>A0A067MF60</accession>
<dbReference type="InterPro" id="IPR007021">
    <property type="entry name" value="DUF659"/>
</dbReference>
<protein>
    <recommendedName>
        <fullName evidence="1">DUF659 domain-containing protein</fullName>
    </recommendedName>
</protein>
<proteinExistence type="predicted"/>
<gene>
    <name evidence="2" type="ORF">BOTBODRAFT_159612</name>
</gene>
<reference evidence="3" key="1">
    <citation type="journal article" date="2014" name="Proc. Natl. Acad. Sci. U.S.A.">
        <title>Extensive sampling of basidiomycete genomes demonstrates inadequacy of the white-rot/brown-rot paradigm for wood decay fungi.</title>
        <authorList>
            <person name="Riley R."/>
            <person name="Salamov A.A."/>
            <person name="Brown D.W."/>
            <person name="Nagy L.G."/>
            <person name="Floudas D."/>
            <person name="Held B.W."/>
            <person name="Levasseur A."/>
            <person name="Lombard V."/>
            <person name="Morin E."/>
            <person name="Otillar R."/>
            <person name="Lindquist E.A."/>
            <person name="Sun H."/>
            <person name="LaButti K.M."/>
            <person name="Schmutz J."/>
            <person name="Jabbour D."/>
            <person name="Luo H."/>
            <person name="Baker S.E."/>
            <person name="Pisabarro A.G."/>
            <person name="Walton J.D."/>
            <person name="Blanchette R.A."/>
            <person name="Henrissat B."/>
            <person name="Martin F."/>
            <person name="Cullen D."/>
            <person name="Hibbett D.S."/>
            <person name="Grigoriev I.V."/>
        </authorList>
    </citation>
    <scope>NUCLEOTIDE SEQUENCE [LARGE SCALE GENOMIC DNA]</scope>
    <source>
        <strain evidence="3">FD-172 SS1</strain>
    </source>
</reference>
<feature type="domain" description="DUF659" evidence="1">
    <location>
        <begin position="52"/>
        <end position="181"/>
    </location>
</feature>
<evidence type="ECO:0000313" key="2">
    <source>
        <dbReference type="EMBL" id="KDQ14398.1"/>
    </source>
</evidence>
<organism evidence="2 3">
    <name type="scientific">Botryobasidium botryosum (strain FD-172 SS1)</name>
    <dbReference type="NCBI Taxonomy" id="930990"/>
    <lineage>
        <taxon>Eukaryota</taxon>
        <taxon>Fungi</taxon>
        <taxon>Dikarya</taxon>
        <taxon>Basidiomycota</taxon>
        <taxon>Agaricomycotina</taxon>
        <taxon>Agaricomycetes</taxon>
        <taxon>Cantharellales</taxon>
        <taxon>Botryobasidiaceae</taxon>
        <taxon>Botryobasidium</taxon>
    </lineage>
</organism>
<dbReference type="EMBL" id="KL198038">
    <property type="protein sequence ID" value="KDQ14398.1"/>
    <property type="molecule type" value="Genomic_DNA"/>
</dbReference>
<evidence type="ECO:0000313" key="3">
    <source>
        <dbReference type="Proteomes" id="UP000027195"/>
    </source>
</evidence>
<dbReference type="STRING" id="930990.A0A067MF60"/>
<name>A0A067MF60_BOTB1</name>
<dbReference type="Pfam" id="PF04937">
    <property type="entry name" value="DUF659"/>
    <property type="match status" value="1"/>
</dbReference>